<proteinExistence type="predicted"/>
<gene>
    <name evidence="2" type="ORF">METZ01_LOCUS128178</name>
</gene>
<keyword evidence="1" id="KW-1133">Transmembrane helix</keyword>
<feature type="transmembrane region" description="Helical" evidence="1">
    <location>
        <begin position="6"/>
        <end position="26"/>
    </location>
</feature>
<name>A0A381YEA6_9ZZZZ</name>
<protein>
    <submittedName>
        <fullName evidence="2">Uncharacterized protein</fullName>
    </submittedName>
</protein>
<feature type="transmembrane region" description="Helical" evidence="1">
    <location>
        <begin position="47"/>
        <end position="69"/>
    </location>
</feature>
<feature type="transmembrane region" description="Helical" evidence="1">
    <location>
        <begin position="221"/>
        <end position="241"/>
    </location>
</feature>
<organism evidence="2">
    <name type="scientific">marine metagenome</name>
    <dbReference type="NCBI Taxonomy" id="408172"/>
    <lineage>
        <taxon>unclassified sequences</taxon>
        <taxon>metagenomes</taxon>
        <taxon>ecological metagenomes</taxon>
    </lineage>
</organism>
<dbReference type="AlphaFoldDB" id="A0A381YEA6"/>
<reference evidence="2" key="1">
    <citation type="submission" date="2018-05" db="EMBL/GenBank/DDBJ databases">
        <authorList>
            <person name="Lanie J.A."/>
            <person name="Ng W.-L."/>
            <person name="Kazmierczak K.M."/>
            <person name="Andrzejewski T.M."/>
            <person name="Davidsen T.M."/>
            <person name="Wayne K.J."/>
            <person name="Tettelin H."/>
            <person name="Glass J.I."/>
            <person name="Rusch D."/>
            <person name="Podicherti R."/>
            <person name="Tsui H.-C.T."/>
            <person name="Winkler M.E."/>
        </authorList>
    </citation>
    <scope>NUCLEOTIDE SEQUENCE</scope>
</reference>
<dbReference type="EMBL" id="UINC01018026">
    <property type="protein sequence ID" value="SVA75324.1"/>
    <property type="molecule type" value="Genomic_DNA"/>
</dbReference>
<feature type="transmembrane region" description="Helical" evidence="1">
    <location>
        <begin position="163"/>
        <end position="183"/>
    </location>
</feature>
<feature type="transmembrane region" description="Helical" evidence="1">
    <location>
        <begin position="189"/>
        <end position="209"/>
    </location>
</feature>
<evidence type="ECO:0000256" key="1">
    <source>
        <dbReference type="SAM" id="Phobius"/>
    </source>
</evidence>
<sequence>MFTTGFKLWFGVFVAAFGAASFAGYTSGGDETGPISLAWKGAVGNHVSYGLFVGAAAVALGLALFSIAFRDGDAEAAAELLGTDDAPPAQRPVGGSWWPVFAALGVGATAVGAVVHPAIFVIGICAVAAVAVEWTMTNWSEKLSGNPAHNTAQREKLMRPVEIPVLGTLGVGVLVIAMSRVLLASSVNGAVVVATVVGLVVLGGAVLVSRNPHLPRGMVQGALLVGFVAVIVAGIVTAATGEREFHQKGSDTHATDTQSGDGH</sequence>
<keyword evidence="1" id="KW-0472">Membrane</keyword>
<accession>A0A381YEA6</accession>
<keyword evidence="1" id="KW-0812">Transmembrane</keyword>
<feature type="transmembrane region" description="Helical" evidence="1">
    <location>
        <begin position="100"/>
        <end position="132"/>
    </location>
</feature>
<evidence type="ECO:0000313" key="2">
    <source>
        <dbReference type="EMBL" id="SVA75324.1"/>
    </source>
</evidence>